<feature type="chain" id="PRO_5001602122" description="Copper-binding protein" evidence="1">
    <location>
        <begin position="21"/>
        <end position="118"/>
    </location>
</feature>
<proteinExistence type="predicted"/>
<sequence length="118" mass="12571">MKILIAVLVAVLWAAASSLAEDLLKPTTTPPPVDEVSPGDGLEAEAAFDATGVIRAIDVQQGRVTIAHGPVPALKWPAMVMPFKASRQQLAGLAVGDAVDFRFTDGEMDPRIVVIRRR</sequence>
<dbReference type="Proteomes" id="UP000026923">
    <property type="component" value="Unassembled WGS sequence"/>
</dbReference>
<protein>
    <recommendedName>
        <fullName evidence="4">Copper-binding protein</fullName>
    </recommendedName>
</protein>
<accession>A0A061JR06</accession>
<evidence type="ECO:0000313" key="3">
    <source>
        <dbReference type="Proteomes" id="UP000026923"/>
    </source>
</evidence>
<evidence type="ECO:0000313" key="2">
    <source>
        <dbReference type="EMBL" id="EWC40614.1"/>
    </source>
</evidence>
<name>A0A061JR06_STUST</name>
<dbReference type="EMBL" id="AMCZ02000018">
    <property type="protein sequence ID" value="EWC40614.1"/>
    <property type="molecule type" value="Genomic_DNA"/>
</dbReference>
<evidence type="ECO:0000256" key="1">
    <source>
        <dbReference type="SAM" id="SignalP"/>
    </source>
</evidence>
<dbReference type="RefSeq" id="WP_003292257.1">
    <property type="nucleotide sequence ID" value="NZ_KK020677.1"/>
</dbReference>
<dbReference type="eggNOG" id="COG5569">
    <property type="taxonomic scope" value="Bacteria"/>
</dbReference>
<dbReference type="OrthoDB" id="5771277at2"/>
<dbReference type="InterPro" id="IPR021647">
    <property type="entry name" value="CusF_Ec"/>
</dbReference>
<keyword evidence="1" id="KW-0732">Signal</keyword>
<dbReference type="Gene3D" id="2.40.50.320">
    <property type="entry name" value="Copper binding periplasmic protein CusF"/>
    <property type="match status" value="1"/>
</dbReference>
<feature type="signal peptide" evidence="1">
    <location>
        <begin position="1"/>
        <end position="20"/>
    </location>
</feature>
<evidence type="ECO:0008006" key="4">
    <source>
        <dbReference type="Google" id="ProtNLM"/>
    </source>
</evidence>
<dbReference type="HOGENOM" id="CLU_140852_2_2_6"/>
<dbReference type="AlphaFoldDB" id="A0A061JR06"/>
<gene>
    <name evidence="2" type="ORF">B597_014170</name>
</gene>
<reference evidence="2 3" key="1">
    <citation type="journal article" date="2013" name="Genome Announc.">
        <title>Draft Genome of the Nitrogen-Fixing Bacterium Pseudomonas stutzeri Strain KOS6 Isolated from Industrial Hydrocarbon Sludge.</title>
        <authorList>
            <person name="Grigoryeva T.V."/>
            <person name="Laikov A.V."/>
            <person name="Naumova R.P."/>
            <person name="Manolov A.I."/>
            <person name="Larin A.K."/>
            <person name="Karpova I.Y."/>
            <person name="Semashko T.A."/>
            <person name="Alexeev D.G."/>
            <person name="Kostryukova E.S."/>
            <person name="Muller R."/>
            <person name="Govorun V.M."/>
        </authorList>
    </citation>
    <scope>NUCLEOTIDE SEQUENCE [LARGE SCALE GENOMIC DNA]</scope>
    <source>
        <strain evidence="2 3">KOS6</strain>
    </source>
</reference>
<organism evidence="2 3">
    <name type="scientific">Stutzerimonas stutzeri KOS6</name>
    <dbReference type="NCBI Taxonomy" id="1218352"/>
    <lineage>
        <taxon>Bacteria</taxon>
        <taxon>Pseudomonadati</taxon>
        <taxon>Pseudomonadota</taxon>
        <taxon>Gammaproteobacteria</taxon>
        <taxon>Pseudomonadales</taxon>
        <taxon>Pseudomonadaceae</taxon>
        <taxon>Stutzerimonas</taxon>
    </lineage>
</organism>
<dbReference type="Pfam" id="PF11604">
    <property type="entry name" value="CusF_Ec"/>
    <property type="match status" value="1"/>
</dbReference>
<comment type="caution">
    <text evidence="2">The sequence shown here is derived from an EMBL/GenBank/DDBJ whole genome shotgun (WGS) entry which is preliminary data.</text>
</comment>
<dbReference type="InterPro" id="IPR042230">
    <property type="entry name" value="CusF_sf"/>
</dbReference>